<dbReference type="Proteomes" id="UP000007726">
    <property type="component" value="Chromosome"/>
</dbReference>
<keyword evidence="1" id="KW-0472">Membrane</keyword>
<evidence type="ECO:0000256" key="1">
    <source>
        <dbReference type="SAM" id="Phobius"/>
    </source>
</evidence>
<protein>
    <recommendedName>
        <fullName evidence="2">DUF4367 domain-containing protein</fullName>
    </recommendedName>
</protein>
<dbReference type="Pfam" id="PF14285">
    <property type="entry name" value="DUF4367"/>
    <property type="match status" value="1"/>
</dbReference>
<dbReference type="HOGENOM" id="CLU_962170_0_0_9"/>
<gene>
    <name evidence="3" type="ordered locus">Dhaf_3810</name>
</gene>
<dbReference type="KEGG" id="dhd:Dhaf_3810"/>
<proteinExistence type="predicted"/>
<reference evidence="3 4" key="1">
    <citation type="journal article" date="2012" name="BMC Microbiol.">
        <title>Genome sequence of Desulfitobacterium hafniense DCB-2, a Gram-positive anaerobe capable of dehalogenation and metal reduction.</title>
        <authorList>
            <person name="Kim S.H."/>
            <person name="Harzman C."/>
            <person name="Davis J.K."/>
            <person name="Hutcheson R."/>
            <person name="Broderick J.B."/>
            <person name="Marsh T.L."/>
            <person name="Tiedje J.M."/>
        </authorList>
    </citation>
    <scope>NUCLEOTIDE SEQUENCE [LARGE SCALE GENOMIC DNA]</scope>
    <source>
        <strain evidence="4">DSM 10664 / DCB-2</strain>
    </source>
</reference>
<feature type="domain" description="DUF4367" evidence="2">
    <location>
        <begin position="178"/>
        <end position="288"/>
    </location>
</feature>
<dbReference type="AlphaFoldDB" id="B8FRR6"/>
<dbReference type="InterPro" id="IPR025377">
    <property type="entry name" value="DUF4367"/>
</dbReference>
<feature type="transmembrane region" description="Helical" evidence="1">
    <location>
        <begin position="106"/>
        <end position="129"/>
    </location>
</feature>
<keyword evidence="1" id="KW-0812">Transmembrane</keyword>
<evidence type="ECO:0000313" key="3">
    <source>
        <dbReference type="EMBL" id="ACL21826.1"/>
    </source>
</evidence>
<organism evidence="3 4">
    <name type="scientific">Desulfitobacterium hafniense (strain DSM 10664 / DCB-2)</name>
    <dbReference type="NCBI Taxonomy" id="272564"/>
    <lineage>
        <taxon>Bacteria</taxon>
        <taxon>Bacillati</taxon>
        <taxon>Bacillota</taxon>
        <taxon>Clostridia</taxon>
        <taxon>Eubacteriales</taxon>
        <taxon>Desulfitobacteriaceae</taxon>
        <taxon>Desulfitobacterium</taxon>
    </lineage>
</organism>
<dbReference type="EMBL" id="CP001336">
    <property type="protein sequence ID" value="ACL21826.1"/>
    <property type="molecule type" value="Genomic_DNA"/>
</dbReference>
<name>B8FRR6_DESHD</name>
<keyword evidence="1" id="KW-1133">Transmembrane helix</keyword>
<evidence type="ECO:0000313" key="4">
    <source>
        <dbReference type="Proteomes" id="UP000007726"/>
    </source>
</evidence>
<dbReference type="RefSeq" id="WP_015944809.1">
    <property type="nucleotide sequence ID" value="NC_011830.1"/>
</dbReference>
<accession>B8FRR6</accession>
<evidence type="ECO:0000259" key="2">
    <source>
        <dbReference type="Pfam" id="PF14285"/>
    </source>
</evidence>
<sequence>MAKERDSLDVINDKEIIRMILSEKESDVLVKEKLYRILYEASAVDEVSMDTDLIDECIKAINLIEGKEEYLSEEKMKTMRQNVDQAYKEWQSSQHKTLVGKRIAQVAAAFILIFFTSSTVASALGYNLFQSVVDWGKDTFNLSTQSQPVEEGNSNVAERKTYSDIQEVIKDIPVKPLLPQWVPEGFVFKYGETFKLQNHSKALLYFQEDSSKVIVFDLSIYAEGEQAVADTNFEKDENLVEVYEKDNIKHYILRNLGQTQAIWSHNNTVYNISGDITADDLIKIIDSMN</sequence>